<dbReference type="NCBIfam" id="TIGR02444">
    <property type="entry name" value="TIGR02444 family protein"/>
    <property type="match status" value="1"/>
</dbReference>
<dbReference type="PATRIC" id="fig|45658.7.peg.2487"/>
<evidence type="ECO:0000313" key="1">
    <source>
        <dbReference type="EMBL" id="ANU37609.1"/>
    </source>
</evidence>
<proteinExistence type="predicted"/>
<dbReference type="RefSeq" id="WP_065545763.1">
    <property type="nucleotide sequence ID" value="NZ_CP016414.1"/>
</dbReference>
<keyword evidence="2" id="KW-1185">Reference proteome</keyword>
<dbReference type="AlphaFoldDB" id="A0A1C7FF24"/>
<evidence type="ECO:0008006" key="3">
    <source>
        <dbReference type="Google" id="ProtNLM"/>
    </source>
</evidence>
<reference evidence="1 2" key="1">
    <citation type="submission" date="2016-07" db="EMBL/GenBank/DDBJ databases">
        <title>Genome sequencing of Vibrio scophthalmi strain VS-05, an isolated from Paralichthys olivaceus.</title>
        <authorList>
            <person name="Han H.-J."/>
        </authorList>
    </citation>
    <scope>NUCLEOTIDE SEQUENCE [LARGE SCALE GENOMIC DNA]</scope>
    <source>
        <strain evidence="1 2">VS-05</strain>
    </source>
</reference>
<accession>A0A1C7FF24</accession>
<dbReference type="STRING" id="45658.VSVS12_00458"/>
<protein>
    <recommendedName>
        <fullName evidence="3">TIGR02444 family protein</fullName>
    </recommendedName>
</protein>
<gene>
    <name evidence="1" type="ORF">VSVS05_02531</name>
</gene>
<name>A0A1C7FF24_9VIBR</name>
<dbReference type="Proteomes" id="UP000092528">
    <property type="component" value="Chromosome 1"/>
</dbReference>
<sequence>MNREHVPVSLTLERLWQFSLQYYSVREVKQACLNLQNQFKGNVNLLLLLKWLDEQQVTIAEQDWHKVEECLGRSEALLNSFRELRRKLKQPLADTLYREALQFELQLEKQQQADLVDCVNQLSLHNADEQSLTLRYCRQLGGEHLYSTFAHPFEPDLDARESN</sequence>
<dbReference type="EMBL" id="CP016414">
    <property type="protein sequence ID" value="ANU37609.1"/>
    <property type="molecule type" value="Genomic_DNA"/>
</dbReference>
<organism evidence="1 2">
    <name type="scientific">Vibrio scophthalmi</name>
    <dbReference type="NCBI Taxonomy" id="45658"/>
    <lineage>
        <taxon>Bacteria</taxon>
        <taxon>Pseudomonadati</taxon>
        <taxon>Pseudomonadota</taxon>
        <taxon>Gammaproteobacteria</taxon>
        <taxon>Vibrionales</taxon>
        <taxon>Vibrionaceae</taxon>
        <taxon>Vibrio</taxon>
    </lineage>
</organism>
<evidence type="ECO:0000313" key="2">
    <source>
        <dbReference type="Proteomes" id="UP000092528"/>
    </source>
</evidence>
<dbReference type="InterPro" id="IPR012659">
    <property type="entry name" value="CHP02444"/>
</dbReference>
<dbReference type="Pfam" id="PF09523">
    <property type="entry name" value="DUF2390"/>
    <property type="match status" value="1"/>
</dbReference>